<protein>
    <submittedName>
        <fullName evidence="2">Uncharacterized protein</fullName>
    </submittedName>
</protein>
<proteinExistence type="predicted"/>
<evidence type="ECO:0000256" key="1">
    <source>
        <dbReference type="SAM" id="MobiDB-lite"/>
    </source>
</evidence>
<gene>
    <name evidence="2" type="ORF">HMPREF9134_01719</name>
</gene>
<dbReference type="EMBL" id="AMEQ01000040">
    <property type="protein sequence ID" value="EKY00385.1"/>
    <property type="molecule type" value="Genomic_DNA"/>
</dbReference>
<dbReference type="STRING" id="1127696.HMPREF9134_01719"/>
<organism evidence="2 3">
    <name type="scientific">Porphyromonas catoniae F0037</name>
    <dbReference type="NCBI Taxonomy" id="1127696"/>
    <lineage>
        <taxon>Bacteria</taxon>
        <taxon>Pseudomonadati</taxon>
        <taxon>Bacteroidota</taxon>
        <taxon>Bacteroidia</taxon>
        <taxon>Bacteroidales</taxon>
        <taxon>Porphyromonadaceae</taxon>
        <taxon>Porphyromonas</taxon>
    </lineage>
</organism>
<reference evidence="2 3" key="1">
    <citation type="submission" date="2012-05" db="EMBL/GenBank/DDBJ databases">
        <authorList>
            <person name="Weinstock G."/>
            <person name="Sodergren E."/>
            <person name="Lobos E.A."/>
            <person name="Fulton L."/>
            <person name="Fulton R."/>
            <person name="Courtney L."/>
            <person name="Fronick C."/>
            <person name="O'Laughlin M."/>
            <person name="Godfrey J."/>
            <person name="Wilson R.M."/>
            <person name="Miner T."/>
            <person name="Farmer C."/>
            <person name="Delehaunty K."/>
            <person name="Cordes M."/>
            <person name="Minx P."/>
            <person name="Tomlinson C."/>
            <person name="Chen J."/>
            <person name="Wollam A."/>
            <person name="Pepin K.H."/>
            <person name="Bhonagiri V."/>
            <person name="Zhang X."/>
            <person name="Suruliraj S."/>
            <person name="Warren W."/>
            <person name="Mitreva M."/>
            <person name="Mardis E.R."/>
            <person name="Wilson R.K."/>
        </authorList>
    </citation>
    <scope>NUCLEOTIDE SEQUENCE [LARGE SCALE GENOMIC DNA]</scope>
    <source>
        <strain evidence="2 3">F0037</strain>
    </source>
</reference>
<feature type="region of interest" description="Disordered" evidence="1">
    <location>
        <begin position="1"/>
        <end position="24"/>
    </location>
</feature>
<comment type="caution">
    <text evidence="2">The sequence shown here is derived from an EMBL/GenBank/DDBJ whole genome shotgun (WGS) entry which is preliminary data.</text>
</comment>
<feature type="compositionally biased region" description="Polar residues" evidence="1">
    <location>
        <begin position="9"/>
        <end position="21"/>
    </location>
</feature>
<dbReference type="AlphaFoldDB" id="L1NAU6"/>
<accession>L1NAU6</accession>
<sequence>MLTLEEQEGASNPFCTPTSWQKGKGRARCTYRVVWGKNVSL</sequence>
<evidence type="ECO:0000313" key="2">
    <source>
        <dbReference type="EMBL" id="EKY00385.1"/>
    </source>
</evidence>
<name>L1NAU6_9PORP</name>
<evidence type="ECO:0000313" key="3">
    <source>
        <dbReference type="Proteomes" id="UP000010408"/>
    </source>
</evidence>
<dbReference type="HOGENOM" id="CLU_3274312_0_0_10"/>
<dbReference type="Proteomes" id="UP000010408">
    <property type="component" value="Unassembled WGS sequence"/>
</dbReference>